<evidence type="ECO:0000313" key="1">
    <source>
        <dbReference type="EMBL" id="EGR32174.1"/>
    </source>
</evidence>
<dbReference type="RefSeq" id="XP_004035660.1">
    <property type="nucleotide sequence ID" value="XM_004035612.1"/>
</dbReference>
<dbReference type="GeneID" id="14908331"/>
<reference evidence="1 2" key="1">
    <citation type="submission" date="2011-07" db="EMBL/GenBank/DDBJ databases">
        <authorList>
            <person name="Coyne R."/>
            <person name="Brami D."/>
            <person name="Johnson J."/>
            <person name="Hostetler J."/>
            <person name="Hannick L."/>
            <person name="Clark T."/>
            <person name="Cassidy-Hanley D."/>
            <person name="Inman J."/>
        </authorList>
    </citation>
    <scope>NUCLEOTIDE SEQUENCE [LARGE SCALE GENOMIC DNA]</scope>
    <source>
        <strain evidence="1 2">G5</strain>
    </source>
</reference>
<dbReference type="Proteomes" id="UP000008983">
    <property type="component" value="Unassembled WGS sequence"/>
</dbReference>
<evidence type="ECO:0000313" key="2">
    <source>
        <dbReference type="Proteomes" id="UP000008983"/>
    </source>
</evidence>
<organism evidence="1 2">
    <name type="scientific">Ichthyophthirius multifiliis</name>
    <name type="common">White spot disease agent</name>
    <name type="synonym">Ich</name>
    <dbReference type="NCBI Taxonomy" id="5932"/>
    <lineage>
        <taxon>Eukaryota</taxon>
        <taxon>Sar</taxon>
        <taxon>Alveolata</taxon>
        <taxon>Ciliophora</taxon>
        <taxon>Intramacronucleata</taxon>
        <taxon>Oligohymenophorea</taxon>
        <taxon>Hymenostomatida</taxon>
        <taxon>Ophryoglenina</taxon>
        <taxon>Ichthyophthirius</taxon>
    </lineage>
</organism>
<dbReference type="InParanoid" id="G0QRI0"/>
<dbReference type="AlphaFoldDB" id="G0QRI0"/>
<feature type="non-terminal residue" evidence="1">
    <location>
        <position position="1"/>
    </location>
</feature>
<name>G0QRI0_ICHMU</name>
<accession>G0QRI0</accession>
<dbReference type="EMBL" id="GL983763">
    <property type="protein sequence ID" value="EGR32174.1"/>
    <property type="molecule type" value="Genomic_DNA"/>
</dbReference>
<gene>
    <name evidence="1" type="ORF">IMG5_093470</name>
</gene>
<keyword evidence="2" id="KW-1185">Reference proteome</keyword>
<proteinExistence type="predicted"/>
<sequence length="186" mass="22756">TLQFLSQIKYCKFQQLQYVFLIKSTKQQLFLNQQSQSITLFFSQLWQYKQLKQFLNFKKYQNLYGYSRRGGIQVQKNKQDYTETLQIQQDFKQAIENQKNKMAMKIIIQKISQISLQIMNYLKNISQKMQNNRKQNQVAKTLNKQICFLIYLYNKMKKKKLIRQFIKKLLNVKTRKIIKKRIRRKC</sequence>
<protein>
    <submittedName>
        <fullName evidence="1">Uncharacterized protein</fullName>
    </submittedName>
</protein>